<sequence>MSDMFATYVFQRGNKEHTLKNNRILKSMHYTHSWVNHSLNFVDPITGTHRNAFEGLWETRTKRHIKRMRGMSNDKVDSYLGEYMWRSGFFPPKASIQQYMGSLVATIIRNEKLKSSMPHFQL</sequence>
<dbReference type="PANTHER" id="PTHR47163">
    <property type="entry name" value="DDE_TNP_IS1595 DOMAIN-CONTAINING PROTEIN"/>
    <property type="match status" value="1"/>
</dbReference>
<organism evidence="1 2">
    <name type="scientific">Phytophthora nicotianae P1976</name>
    <dbReference type="NCBI Taxonomy" id="1317066"/>
    <lineage>
        <taxon>Eukaryota</taxon>
        <taxon>Sar</taxon>
        <taxon>Stramenopiles</taxon>
        <taxon>Oomycota</taxon>
        <taxon>Peronosporomycetes</taxon>
        <taxon>Peronosporales</taxon>
        <taxon>Peronosporaceae</taxon>
        <taxon>Phytophthora</taxon>
    </lineage>
</organism>
<accession>A0A080Z1J1</accession>
<gene>
    <name evidence="1" type="ORF">F444_21315</name>
</gene>
<protein>
    <recommendedName>
        <fullName evidence="3">ISXO2-like transposase domain-containing protein</fullName>
    </recommendedName>
</protein>
<reference evidence="1 2" key="1">
    <citation type="submission" date="2013-11" db="EMBL/GenBank/DDBJ databases">
        <title>The Genome Sequence of Phytophthora parasitica P1976.</title>
        <authorList>
            <consortium name="The Broad Institute Genomics Platform"/>
            <person name="Russ C."/>
            <person name="Tyler B."/>
            <person name="Panabieres F."/>
            <person name="Shan W."/>
            <person name="Tripathy S."/>
            <person name="Grunwald N."/>
            <person name="Machado M."/>
            <person name="Johnson C.S."/>
            <person name="Walker B."/>
            <person name="Young S."/>
            <person name="Zeng Q."/>
            <person name="Gargeya S."/>
            <person name="Fitzgerald M."/>
            <person name="Haas B."/>
            <person name="Abouelleil A."/>
            <person name="Allen A.W."/>
            <person name="Alvarado L."/>
            <person name="Arachchi H.M."/>
            <person name="Berlin A.M."/>
            <person name="Chapman S.B."/>
            <person name="Gainer-Dewar J."/>
            <person name="Goldberg J."/>
            <person name="Griggs A."/>
            <person name="Gujja S."/>
            <person name="Hansen M."/>
            <person name="Howarth C."/>
            <person name="Imamovic A."/>
            <person name="Ireland A."/>
            <person name="Larimer J."/>
            <person name="McCowan C."/>
            <person name="Murphy C."/>
            <person name="Pearson M."/>
            <person name="Poon T.W."/>
            <person name="Priest M."/>
            <person name="Roberts A."/>
            <person name="Saif S."/>
            <person name="Shea T."/>
            <person name="Sisk P."/>
            <person name="Sykes S."/>
            <person name="Wortman J."/>
            <person name="Nusbaum C."/>
            <person name="Birren B."/>
        </authorList>
    </citation>
    <scope>NUCLEOTIDE SEQUENCE [LARGE SCALE GENOMIC DNA]</scope>
    <source>
        <strain evidence="1 2">P1976</strain>
    </source>
</reference>
<dbReference type="AlphaFoldDB" id="A0A080Z1J1"/>
<dbReference type="OrthoDB" id="88449at2759"/>
<dbReference type="Proteomes" id="UP000028582">
    <property type="component" value="Unassembled WGS sequence"/>
</dbReference>
<dbReference type="InterPro" id="IPR053164">
    <property type="entry name" value="IS1016-like_transposase"/>
</dbReference>
<evidence type="ECO:0000313" key="2">
    <source>
        <dbReference type="Proteomes" id="UP000028582"/>
    </source>
</evidence>
<dbReference type="PANTHER" id="PTHR47163:SF2">
    <property type="entry name" value="SI:DKEY-17M8.2"/>
    <property type="match status" value="1"/>
</dbReference>
<proteinExistence type="predicted"/>
<evidence type="ECO:0008006" key="3">
    <source>
        <dbReference type="Google" id="ProtNLM"/>
    </source>
</evidence>
<evidence type="ECO:0000313" key="1">
    <source>
        <dbReference type="EMBL" id="ETO60502.1"/>
    </source>
</evidence>
<dbReference type="EMBL" id="ANJA01003929">
    <property type="protein sequence ID" value="ETO60502.1"/>
    <property type="molecule type" value="Genomic_DNA"/>
</dbReference>
<comment type="caution">
    <text evidence="1">The sequence shown here is derived from an EMBL/GenBank/DDBJ whole genome shotgun (WGS) entry which is preliminary data.</text>
</comment>
<name>A0A080Z1J1_PHYNI</name>